<dbReference type="Gene3D" id="1.10.340.30">
    <property type="entry name" value="Hypothetical protein, domain 2"/>
    <property type="match status" value="1"/>
</dbReference>
<dbReference type="Pfam" id="PF00730">
    <property type="entry name" value="HhH-GPD"/>
    <property type="match status" value="1"/>
</dbReference>
<dbReference type="GO" id="GO:0000703">
    <property type="term" value="F:oxidized pyrimidine nucleobase lesion DNA N-glycosylase activity"/>
    <property type="evidence" value="ECO:0007669"/>
    <property type="project" value="TreeGrafter"/>
</dbReference>
<accession>A0AAD2CCR4</accession>
<gene>
    <name evidence="7" type="ORF">CYCCA115_LOCUS327</name>
</gene>
<comment type="caution">
    <text evidence="7">The sequence shown here is derived from an EMBL/GenBank/DDBJ whole genome shotgun (WGS) entry which is preliminary data.</text>
</comment>
<sequence>METLSSGVLESKTKGQQLEEEKIVVEFKTIEKSSNNSASQVIVIDDDSSENEPINNNIQENKQEAGAKRSNPFALFAFQSTEPLPPKKKLDTSPTTSRFQKWNSEAHKTNNKKPKTERAKPKCVPPPKMEDVSVEERERIQKKWHSLVDPEASLEVKRFQMLVAARLHARCQQASVEKAMTKLRESFPNFTVDAFADVDPELLVPCINNVVHYNVKAQQIVKAAQEVRTNFNGVVPEDEKSLLKLTGIGNVFADLLAFVNTRAAYEKPADK</sequence>
<evidence type="ECO:0000256" key="1">
    <source>
        <dbReference type="ARBA" id="ARBA00022763"/>
    </source>
</evidence>
<name>A0AAD2CCR4_9STRA</name>
<dbReference type="EMBL" id="CAKOGP040000001">
    <property type="protein sequence ID" value="CAJ1901403.1"/>
    <property type="molecule type" value="Genomic_DNA"/>
</dbReference>
<evidence type="ECO:0000259" key="6">
    <source>
        <dbReference type="Pfam" id="PF00730"/>
    </source>
</evidence>
<dbReference type="PANTHER" id="PTHR43286:SF1">
    <property type="entry name" value="ENDONUCLEASE III-LIKE PROTEIN 1"/>
    <property type="match status" value="1"/>
</dbReference>
<dbReference type="InterPro" id="IPR011257">
    <property type="entry name" value="DNA_glycosylase"/>
</dbReference>
<feature type="domain" description="HhH-GPD" evidence="6">
    <location>
        <begin position="165"/>
        <end position="230"/>
    </location>
</feature>
<dbReference type="GO" id="GO:0005634">
    <property type="term" value="C:nucleus"/>
    <property type="evidence" value="ECO:0007669"/>
    <property type="project" value="TreeGrafter"/>
</dbReference>
<evidence type="ECO:0000313" key="8">
    <source>
        <dbReference type="Proteomes" id="UP001295423"/>
    </source>
</evidence>
<dbReference type="InterPro" id="IPR003265">
    <property type="entry name" value="HhH-GPD_domain"/>
</dbReference>
<keyword evidence="4" id="KW-0326">Glycosidase</keyword>
<feature type="region of interest" description="Disordered" evidence="5">
    <location>
        <begin position="45"/>
        <end position="134"/>
    </location>
</feature>
<keyword evidence="2" id="KW-0378">Hydrolase</keyword>
<dbReference type="PANTHER" id="PTHR43286">
    <property type="entry name" value="ENDONUCLEASE III-LIKE PROTEIN 1"/>
    <property type="match status" value="1"/>
</dbReference>
<dbReference type="GO" id="GO:0003906">
    <property type="term" value="F:DNA-(apurinic or apyrimidinic site) endonuclease activity"/>
    <property type="evidence" value="ECO:0007669"/>
    <property type="project" value="TreeGrafter"/>
</dbReference>
<feature type="compositionally biased region" description="Basic and acidic residues" evidence="5">
    <location>
        <begin position="104"/>
        <end position="120"/>
    </location>
</feature>
<dbReference type="AlphaFoldDB" id="A0AAD2CCR4"/>
<keyword evidence="1" id="KW-0227">DNA damage</keyword>
<evidence type="ECO:0000313" key="7">
    <source>
        <dbReference type="EMBL" id="CAJ1901403.1"/>
    </source>
</evidence>
<evidence type="ECO:0000256" key="5">
    <source>
        <dbReference type="SAM" id="MobiDB-lite"/>
    </source>
</evidence>
<dbReference type="GO" id="GO:0006289">
    <property type="term" value="P:nucleotide-excision repair"/>
    <property type="evidence" value="ECO:0007669"/>
    <property type="project" value="TreeGrafter"/>
</dbReference>
<dbReference type="GO" id="GO:0006285">
    <property type="term" value="P:base-excision repair, AP site formation"/>
    <property type="evidence" value="ECO:0007669"/>
    <property type="project" value="TreeGrafter"/>
</dbReference>
<feature type="compositionally biased region" description="Polar residues" evidence="5">
    <location>
        <begin position="92"/>
        <end position="103"/>
    </location>
</feature>
<reference evidence="7" key="1">
    <citation type="submission" date="2023-08" db="EMBL/GenBank/DDBJ databases">
        <authorList>
            <person name="Audoor S."/>
            <person name="Bilcke G."/>
        </authorList>
    </citation>
    <scope>NUCLEOTIDE SEQUENCE</scope>
</reference>
<keyword evidence="3" id="KW-0234">DNA repair</keyword>
<dbReference type="SUPFAM" id="SSF48150">
    <property type="entry name" value="DNA-glycosylase"/>
    <property type="match status" value="1"/>
</dbReference>
<dbReference type="Proteomes" id="UP001295423">
    <property type="component" value="Unassembled WGS sequence"/>
</dbReference>
<organism evidence="7 8">
    <name type="scientific">Cylindrotheca closterium</name>
    <dbReference type="NCBI Taxonomy" id="2856"/>
    <lineage>
        <taxon>Eukaryota</taxon>
        <taxon>Sar</taxon>
        <taxon>Stramenopiles</taxon>
        <taxon>Ochrophyta</taxon>
        <taxon>Bacillariophyta</taxon>
        <taxon>Bacillariophyceae</taxon>
        <taxon>Bacillariophycidae</taxon>
        <taxon>Bacillariales</taxon>
        <taxon>Bacillariaceae</taxon>
        <taxon>Cylindrotheca</taxon>
    </lineage>
</organism>
<evidence type="ECO:0000256" key="4">
    <source>
        <dbReference type="ARBA" id="ARBA00023295"/>
    </source>
</evidence>
<evidence type="ECO:0000256" key="2">
    <source>
        <dbReference type="ARBA" id="ARBA00022801"/>
    </source>
</evidence>
<keyword evidence="8" id="KW-1185">Reference proteome</keyword>
<protein>
    <recommendedName>
        <fullName evidence="6">HhH-GPD domain-containing protein</fullName>
    </recommendedName>
</protein>
<proteinExistence type="predicted"/>
<feature type="compositionally biased region" description="Low complexity" evidence="5">
    <location>
        <begin position="51"/>
        <end position="60"/>
    </location>
</feature>
<evidence type="ECO:0000256" key="3">
    <source>
        <dbReference type="ARBA" id="ARBA00023204"/>
    </source>
</evidence>